<dbReference type="RefSeq" id="WP_164143722.1">
    <property type="nucleotide sequence ID" value="NZ_JAAGMB010000981.1"/>
</dbReference>
<gene>
    <name evidence="1" type="ORF">G3I46_40310</name>
</gene>
<name>A0A6N9V1Z5_9ACTN</name>
<comment type="caution">
    <text evidence="1">The sequence shown here is derived from an EMBL/GenBank/DDBJ whole genome shotgun (WGS) entry which is preliminary data.</text>
</comment>
<dbReference type="Proteomes" id="UP000469545">
    <property type="component" value="Unassembled WGS sequence"/>
</dbReference>
<reference evidence="1 2" key="1">
    <citation type="submission" date="2020-01" db="EMBL/GenBank/DDBJ databases">
        <title>Insect and environment-associated Actinomycetes.</title>
        <authorList>
            <person name="Currrie C."/>
            <person name="Chevrette M."/>
            <person name="Carlson C."/>
            <person name="Stubbendieck R."/>
            <person name="Wendt-Pienkowski E."/>
        </authorList>
    </citation>
    <scope>NUCLEOTIDE SEQUENCE [LARGE SCALE GENOMIC DNA]</scope>
    <source>
        <strain evidence="1 2">SID14172</strain>
    </source>
</reference>
<evidence type="ECO:0008006" key="3">
    <source>
        <dbReference type="Google" id="ProtNLM"/>
    </source>
</evidence>
<dbReference type="EMBL" id="JAAGMB010000981">
    <property type="protein sequence ID" value="NEB22673.1"/>
    <property type="molecule type" value="Genomic_DNA"/>
</dbReference>
<sequence>MNLTAVLDHTALAALYRADPFFTGLYIEASRGTGRVIVPSLAVVAAERRLAGAGTHAASLRYAESAPFTAAHATDAMSWPDVDWPVAHTAAIAWNAVKTGDPLTVLSLEPDLYTGTGITPLNPT</sequence>
<protein>
    <recommendedName>
        <fullName evidence="3">Type II toxin-antitoxin system VapC family toxin</fullName>
    </recommendedName>
</protein>
<evidence type="ECO:0000313" key="1">
    <source>
        <dbReference type="EMBL" id="NEB22673.1"/>
    </source>
</evidence>
<organism evidence="1 2">
    <name type="scientific">Streptomyces coelicoflavus</name>
    <dbReference type="NCBI Taxonomy" id="285562"/>
    <lineage>
        <taxon>Bacteria</taxon>
        <taxon>Bacillati</taxon>
        <taxon>Actinomycetota</taxon>
        <taxon>Actinomycetes</taxon>
        <taxon>Kitasatosporales</taxon>
        <taxon>Streptomycetaceae</taxon>
        <taxon>Streptomyces</taxon>
    </lineage>
</organism>
<evidence type="ECO:0000313" key="2">
    <source>
        <dbReference type="Proteomes" id="UP000469545"/>
    </source>
</evidence>
<proteinExistence type="predicted"/>
<accession>A0A6N9V1Z5</accession>
<dbReference type="AlphaFoldDB" id="A0A6N9V1Z5"/>
<dbReference type="CDD" id="cd18695">
    <property type="entry name" value="PIN_VapC-like"/>
    <property type="match status" value="1"/>
</dbReference>
<keyword evidence="2" id="KW-1185">Reference proteome</keyword>